<feature type="region of interest" description="Disordered" evidence="1">
    <location>
        <begin position="977"/>
        <end position="1012"/>
    </location>
</feature>
<dbReference type="SUPFAM" id="SSF49401">
    <property type="entry name" value="Bacterial adhesins"/>
    <property type="match status" value="1"/>
</dbReference>
<dbReference type="InterPro" id="IPR041033">
    <property type="entry name" value="SpaA_PFL_dom_1"/>
</dbReference>
<dbReference type="EMBL" id="JGYV01000023">
    <property type="protein sequence ID" value="KFI60149.1"/>
    <property type="molecule type" value="Genomic_DNA"/>
</dbReference>
<dbReference type="Gene3D" id="2.60.40.740">
    <property type="match status" value="1"/>
</dbReference>
<sequence length="1585" mass="172787">MWNRHCRGRYAVQDAQKGHAGMPAATATNTLCLGRHAHPLGIVAAMVTAMAVAVTMAAFVTPRGMAEDFATADASAVASAAVELTATVKNGDSQETKTFTGDELEDVQNVVPDTNMDFYLEVHLKDTAVVQADGTKKLDWQYNIPLPASMVNGTFGETHTVMDGSRKVADITLVEVPGTDGKPSTCALQVRYDPDYAADKDHDFFFSYTVHTTYKTEVIEDASTAGWEFPGTGLTIKVDHTPWKVTGNKNCSWNGKSETQMTCTVRLEADGDVENFKFWDIAGNDLQIDGTTAQVKYLYNGDESKGNEAATRLQQSFNGNLPTSATPADGMPLPKGTYEITYTATIGDGAQADTNDGNKYQDAKNTAHWSWKDGEGHADYVPAKRTWNINWVDKNGWVEGDQSNKWWKDDNTADREIKWTLTINGGGDRGNLAGRTITDTIGEGHVLKDGSLKVVARNENGQEITNDLQFEVNGNTLTYTFPDTENYNKYEIEYYTVVSADAAIVNPDQGVKYRNEVESCLPQGECETKDKEVDRPSKPSEPGPDNPDNPNPPTQNDKVDAKLITKSVGSASKIAGTNVYKVPWTLTYTPPAEGEVRELHLFEDWVNGVSDGNTLHMWYSKDYLDLKVSVYNPGNDASCREDNPSCWVDIPADQLYIAAADKKGDKDSVGKGYPQEYYDVREAYFGDAYHRPGRDLPSGTSYPEGYFRQDPTRNAQDTYATHDGAPAFAFSYMTSPIKDAQGRTLFDKDQPFAHKMRITYNTLCDGTPDLYINYAKFHYTLNGRQGEEVLSATTPFVGDEVGGKTVDPENDGKDWWTNEATCDEAEDGSCSVHWRVWANGKKSWWSVQYHYDKDGNVTFYEELPGISGVYELGESVTMTDTLPRGWELDTGKPIFGRFVSMGDYATAEELATAGLDTSLKGWLPAGKDAENPGALPQNEEVFDFSGDGKNCAENVTCATYTVTDGKVTFTVPNNGTLTSWETERVGDVTPGQTESDGGPNRYDKPSEPTNTPIARQGHAIVVFEFDTKISKAELARQGMIDGSRFTYTNNAQITLGGRTTDVSGDTFVKQGEAPNLNKWIDNTGNNQVKYVVELDLEQQDFPEGTVLTLQDTLHSSYATFVPGSFVLATNSGSYDQVTYPDDSAKFEAVTGTDPKTGMPTAIFTIPLDGMTSSSMDKSENAKPLYQQKKLRLYYTVQVRGIPGQEIDLRNTVRFTGNLSGSASSNRTVKVVKTEADAGASGSVTLTKKDESGAKLAGATFKVCAVNLNAAPSTAWTDGRRAECTDEPRSAVSADNGTIVFTNGTGADEMSTLRGFEQNTLYVAWETKAPTGFMVNDAPQYFYLKNTRKDDFDTVALAMAAYADKYDLFVNDGAFTVVDELTEFGFAKVGSEFVTSGTYDDPNTEEEETIPFYAVTDADKAYLAGAEWKLERLGDGGQVVQSWTLEDGGDEVKDGDEVTQLKDHDERNGRVSVRGLPVGTYRLTETKAPDGYGTGEKNAYEFELDAAGNTQWNSGGSLGQVHEITDAKGAGTGVHAIENDPQSGVILPSAGGTGALTHLVALGMAIVVAGMCVAVVNLRKAGRCMN</sequence>
<proteinExistence type="predicted"/>
<comment type="caution">
    <text evidence="4">The sequence shown here is derived from an EMBL/GenBank/DDBJ whole genome shotgun (WGS) entry which is preliminary data.</text>
</comment>
<feature type="region of interest" description="Disordered" evidence="1">
    <location>
        <begin position="523"/>
        <end position="558"/>
    </location>
</feature>
<keyword evidence="2" id="KW-0472">Membrane</keyword>
<feature type="domain" description="SpaA-like prealbumin fold" evidence="3">
    <location>
        <begin position="1241"/>
        <end position="1347"/>
    </location>
</feature>
<dbReference type="Proteomes" id="UP000029067">
    <property type="component" value="Unassembled WGS sequence"/>
</dbReference>
<gene>
    <name evidence="4" type="ORF">BCUN_2174</name>
</gene>
<accession>A0A087AMZ9</accession>
<feature type="domain" description="SpaA-like prealbumin fold" evidence="3">
    <location>
        <begin position="1416"/>
        <end position="1508"/>
    </location>
</feature>
<dbReference type="InterPro" id="IPR008966">
    <property type="entry name" value="Adhesion_dom_sf"/>
</dbReference>
<feature type="transmembrane region" description="Helical" evidence="2">
    <location>
        <begin position="1554"/>
        <end position="1577"/>
    </location>
</feature>
<organism evidence="4 5">
    <name type="scientific">Bifidobacterium cuniculi</name>
    <dbReference type="NCBI Taxonomy" id="1688"/>
    <lineage>
        <taxon>Bacteria</taxon>
        <taxon>Bacillati</taxon>
        <taxon>Actinomycetota</taxon>
        <taxon>Actinomycetes</taxon>
        <taxon>Bifidobacteriales</taxon>
        <taxon>Bifidobacteriaceae</taxon>
        <taxon>Bifidobacterium</taxon>
    </lineage>
</organism>
<feature type="compositionally biased region" description="Pro residues" evidence="1">
    <location>
        <begin position="539"/>
        <end position="553"/>
    </location>
</feature>
<dbReference type="Gene3D" id="2.60.40.10">
    <property type="entry name" value="Immunoglobulins"/>
    <property type="match status" value="2"/>
</dbReference>
<dbReference type="STRING" id="1688.BCUN_2174"/>
<feature type="transmembrane region" description="Helical" evidence="2">
    <location>
        <begin position="40"/>
        <end position="60"/>
    </location>
</feature>
<feature type="compositionally biased region" description="Basic and acidic residues" evidence="1">
    <location>
        <begin position="526"/>
        <end position="538"/>
    </location>
</feature>
<evidence type="ECO:0000313" key="4">
    <source>
        <dbReference type="EMBL" id="KFI60149.1"/>
    </source>
</evidence>
<reference evidence="4 5" key="1">
    <citation type="submission" date="2014-03" db="EMBL/GenBank/DDBJ databases">
        <title>Genomics of Bifidobacteria.</title>
        <authorList>
            <person name="Ventura M."/>
            <person name="Milani C."/>
            <person name="Lugli G.A."/>
        </authorList>
    </citation>
    <scope>NUCLEOTIDE SEQUENCE [LARGE SCALE GENOMIC DNA]</scope>
    <source>
        <strain evidence="4 5">LMG 10738</strain>
    </source>
</reference>
<evidence type="ECO:0000259" key="3">
    <source>
        <dbReference type="Pfam" id="PF17802"/>
    </source>
</evidence>
<keyword evidence="2" id="KW-1133">Transmembrane helix</keyword>
<evidence type="ECO:0000256" key="1">
    <source>
        <dbReference type="SAM" id="MobiDB-lite"/>
    </source>
</evidence>
<keyword evidence="5" id="KW-1185">Reference proteome</keyword>
<dbReference type="eggNOG" id="ENOG5031J7B">
    <property type="taxonomic scope" value="Bacteria"/>
</dbReference>
<evidence type="ECO:0000256" key="2">
    <source>
        <dbReference type="SAM" id="Phobius"/>
    </source>
</evidence>
<evidence type="ECO:0000313" key="5">
    <source>
        <dbReference type="Proteomes" id="UP000029067"/>
    </source>
</evidence>
<protein>
    <submittedName>
        <fullName evidence="4">Putative surface-anchored fimbrial subunit</fullName>
    </submittedName>
</protein>
<name>A0A087AMZ9_9BIFI</name>
<keyword evidence="2" id="KW-0812">Transmembrane</keyword>
<dbReference type="InterPro" id="IPR013783">
    <property type="entry name" value="Ig-like_fold"/>
</dbReference>
<dbReference type="Pfam" id="PF17802">
    <property type="entry name" value="SpaA"/>
    <property type="match status" value="2"/>
</dbReference>
<dbReference type="GO" id="GO:0005975">
    <property type="term" value="P:carbohydrate metabolic process"/>
    <property type="evidence" value="ECO:0007669"/>
    <property type="project" value="UniProtKB-ARBA"/>
</dbReference>